<dbReference type="RefSeq" id="WP_182294809.1">
    <property type="nucleotide sequence ID" value="NZ_CP059851.1"/>
</dbReference>
<reference evidence="2 3" key="1">
    <citation type="submission" date="2020-07" db="EMBL/GenBank/DDBJ databases">
        <title>Complete genome sequence for Sandaracinobacter sp. M6.</title>
        <authorList>
            <person name="Tang Y."/>
            <person name="Liu Q."/>
            <person name="Guo Z."/>
            <person name="Lei P."/>
            <person name="Huang B."/>
        </authorList>
    </citation>
    <scope>NUCLEOTIDE SEQUENCE [LARGE SCALE GENOMIC DNA]</scope>
    <source>
        <strain evidence="2 3">M6</strain>
    </source>
</reference>
<dbReference type="Proteomes" id="UP000515292">
    <property type="component" value="Chromosome"/>
</dbReference>
<keyword evidence="1" id="KW-0732">Signal</keyword>
<evidence type="ECO:0000313" key="2">
    <source>
        <dbReference type="EMBL" id="QMW21963.1"/>
    </source>
</evidence>
<name>A0A7G5IF21_9SPHN</name>
<gene>
    <name evidence="2" type="ORF">H3309_11300</name>
</gene>
<sequence length="249" mass="27411">MRSVALFLLLSTPALAQPVETPAREIVARAFEAMGGKEWAQARSLLLTGRAVFYAPDSAAPRTVADDYRMWRLFEEDRADAHAEAGMVRIVARVKGKTLFEIASDGAVSWNQNGVIPAEKAAETWANNFGFGVIRHALKPGFTLTRLPDDNVLGDAVHMVRVTDPAGTVTLFGIDQRTHRVRLAGFLTPKGWHVRTYADFFMVGPWVQPGKVTLYYNGVKQNEVIWERAVVNPPLDAALFKPGAALPAR</sequence>
<feature type="chain" id="PRO_5028837281" description="Outer membrane lipoprotein-sorting protein" evidence="1">
    <location>
        <begin position="17"/>
        <end position="249"/>
    </location>
</feature>
<keyword evidence="3" id="KW-1185">Reference proteome</keyword>
<dbReference type="EMBL" id="CP059851">
    <property type="protein sequence ID" value="QMW21963.1"/>
    <property type="molecule type" value="Genomic_DNA"/>
</dbReference>
<proteinExistence type="predicted"/>
<evidence type="ECO:0000313" key="3">
    <source>
        <dbReference type="Proteomes" id="UP000515292"/>
    </source>
</evidence>
<feature type="signal peptide" evidence="1">
    <location>
        <begin position="1"/>
        <end position="16"/>
    </location>
</feature>
<organism evidence="2 3">
    <name type="scientific">Sandaracinobacteroides saxicola</name>
    <dbReference type="NCBI Taxonomy" id="2759707"/>
    <lineage>
        <taxon>Bacteria</taxon>
        <taxon>Pseudomonadati</taxon>
        <taxon>Pseudomonadota</taxon>
        <taxon>Alphaproteobacteria</taxon>
        <taxon>Sphingomonadales</taxon>
        <taxon>Sphingosinicellaceae</taxon>
        <taxon>Sandaracinobacteroides</taxon>
    </lineage>
</organism>
<evidence type="ECO:0000256" key="1">
    <source>
        <dbReference type="SAM" id="SignalP"/>
    </source>
</evidence>
<protein>
    <recommendedName>
        <fullName evidence="4">Outer membrane lipoprotein-sorting protein</fullName>
    </recommendedName>
</protein>
<evidence type="ECO:0008006" key="4">
    <source>
        <dbReference type="Google" id="ProtNLM"/>
    </source>
</evidence>
<accession>A0A7G5IF21</accession>
<dbReference type="KEGG" id="sand:H3309_11300"/>
<dbReference type="AlphaFoldDB" id="A0A7G5IF21"/>